<evidence type="ECO:0000313" key="3">
    <source>
        <dbReference type="Proteomes" id="UP001305414"/>
    </source>
</evidence>
<evidence type="ECO:0000313" key="2">
    <source>
        <dbReference type="EMBL" id="KAK5637639.1"/>
    </source>
</evidence>
<dbReference type="AlphaFoldDB" id="A0AAN7V6G2"/>
<proteinExistence type="predicted"/>
<sequence>MMLRPKGHEVEDLVTAGHTSKPGEGAAGEGYLDNGVDEEQCRGYSQGNRREGGTQRRSLPVERHDSIVGMKIGMQTKLISTVP</sequence>
<accession>A0AAN7V6G2</accession>
<evidence type="ECO:0000256" key="1">
    <source>
        <dbReference type="SAM" id="MobiDB-lite"/>
    </source>
</evidence>
<feature type="compositionally biased region" description="Basic and acidic residues" evidence="1">
    <location>
        <begin position="1"/>
        <end position="11"/>
    </location>
</feature>
<reference evidence="2 3" key="1">
    <citation type="submission" date="2023-10" db="EMBL/GenBank/DDBJ databases">
        <title>Draft genome sequence of Xylaria bambusicola isolate GMP-LS, the root and basal stem rot pathogen of sugarcane in Indonesia.</title>
        <authorList>
            <person name="Selvaraj P."/>
            <person name="Muralishankar V."/>
            <person name="Muruganantham S."/>
            <person name="Sp S."/>
            <person name="Haryani S."/>
            <person name="Lau K.J.X."/>
            <person name="Naqvi N.I."/>
        </authorList>
    </citation>
    <scope>NUCLEOTIDE SEQUENCE [LARGE SCALE GENOMIC DNA]</scope>
    <source>
        <strain evidence="2">GMP-LS</strain>
    </source>
</reference>
<protein>
    <submittedName>
        <fullName evidence="2">Uncharacterized protein</fullName>
    </submittedName>
</protein>
<dbReference type="Proteomes" id="UP001305414">
    <property type="component" value="Unassembled WGS sequence"/>
</dbReference>
<gene>
    <name evidence="2" type="ORF">RRF57_013354</name>
</gene>
<feature type="region of interest" description="Disordered" evidence="1">
    <location>
        <begin position="1"/>
        <end position="62"/>
    </location>
</feature>
<keyword evidence="3" id="KW-1185">Reference proteome</keyword>
<feature type="compositionally biased region" description="Basic and acidic residues" evidence="1">
    <location>
        <begin position="48"/>
        <end position="62"/>
    </location>
</feature>
<name>A0AAN7V6G2_9PEZI</name>
<comment type="caution">
    <text evidence="2">The sequence shown here is derived from an EMBL/GenBank/DDBJ whole genome shotgun (WGS) entry which is preliminary data.</text>
</comment>
<dbReference type="EMBL" id="JAWHQM010000190">
    <property type="protein sequence ID" value="KAK5637639.1"/>
    <property type="molecule type" value="Genomic_DNA"/>
</dbReference>
<organism evidence="2 3">
    <name type="scientific">Xylaria bambusicola</name>
    <dbReference type="NCBI Taxonomy" id="326684"/>
    <lineage>
        <taxon>Eukaryota</taxon>
        <taxon>Fungi</taxon>
        <taxon>Dikarya</taxon>
        <taxon>Ascomycota</taxon>
        <taxon>Pezizomycotina</taxon>
        <taxon>Sordariomycetes</taxon>
        <taxon>Xylariomycetidae</taxon>
        <taxon>Xylariales</taxon>
        <taxon>Xylariaceae</taxon>
        <taxon>Xylaria</taxon>
    </lineage>
</organism>